<sequence length="87" mass="9377">MPELKTQLRADPSLYAAADAALYTLRQELVRRAREAGDYRMVVDFGDCLLRYGGSTIAKASSLTNAAEHAYRVADGLVAASLQGGEQ</sequence>
<reference evidence="1 2" key="1">
    <citation type="submission" date="2015-03" db="EMBL/GenBank/DDBJ databases">
        <title>Genome sequencing of Methylobacterium variabile DSM 16961.</title>
        <authorList>
            <person name="Chaudhry V."/>
            <person name="Patil P.B."/>
        </authorList>
    </citation>
    <scope>NUCLEOTIDE SEQUENCE [LARGE SCALE GENOMIC DNA]</scope>
    <source>
        <strain evidence="1 2">DSM 16961</strain>
    </source>
</reference>
<comment type="caution">
    <text evidence="1">The sequence shown here is derived from an EMBL/GenBank/DDBJ whole genome shotgun (WGS) entry which is preliminary data.</text>
</comment>
<gene>
    <name evidence="1" type="ORF">VQ02_27560</name>
</gene>
<keyword evidence="2" id="KW-1185">Reference proteome</keyword>
<dbReference type="OrthoDB" id="8004753at2"/>
<dbReference type="Proteomes" id="UP000035955">
    <property type="component" value="Unassembled WGS sequence"/>
</dbReference>
<organism evidence="1 2">
    <name type="scientific">Methylobacterium variabile</name>
    <dbReference type="NCBI Taxonomy" id="298794"/>
    <lineage>
        <taxon>Bacteria</taxon>
        <taxon>Pseudomonadati</taxon>
        <taxon>Pseudomonadota</taxon>
        <taxon>Alphaproteobacteria</taxon>
        <taxon>Hyphomicrobiales</taxon>
        <taxon>Methylobacteriaceae</taxon>
        <taxon>Methylobacterium</taxon>
    </lineage>
</organism>
<accession>A0A0J6UWQ5</accession>
<proteinExistence type="predicted"/>
<evidence type="ECO:0000313" key="2">
    <source>
        <dbReference type="Proteomes" id="UP000035955"/>
    </source>
</evidence>
<dbReference type="PATRIC" id="fig|298794.3.peg.3371"/>
<dbReference type="RefSeq" id="WP_048447432.1">
    <property type="nucleotide sequence ID" value="NZ_LABY01000218.1"/>
</dbReference>
<protein>
    <submittedName>
        <fullName evidence="1">Uncharacterized protein</fullName>
    </submittedName>
</protein>
<dbReference type="EMBL" id="LABY01000218">
    <property type="protein sequence ID" value="KMO30721.1"/>
    <property type="molecule type" value="Genomic_DNA"/>
</dbReference>
<evidence type="ECO:0000313" key="1">
    <source>
        <dbReference type="EMBL" id="KMO30721.1"/>
    </source>
</evidence>
<name>A0A0J6UWQ5_9HYPH</name>
<dbReference type="AlphaFoldDB" id="A0A0J6UWQ5"/>